<evidence type="ECO:0000313" key="1">
    <source>
        <dbReference type="EMBL" id="SCA48634.1"/>
    </source>
</evidence>
<dbReference type="EMBL" id="LT594586">
    <property type="protein sequence ID" value="SCA48634.1"/>
    <property type="molecule type" value="Genomic_DNA"/>
</dbReference>
<reference evidence="1 2" key="1">
    <citation type="submission" date="2016-06" db="EMBL/GenBank/DDBJ databases">
        <authorList>
            <consortium name="Pathogen Informatics"/>
        </authorList>
    </citation>
    <scope>NUCLEOTIDE SEQUENCE [LARGE SCALE GENOMIC DNA]</scope>
    <source>
        <strain evidence="1">PocGH01</strain>
    </source>
</reference>
<dbReference type="AlphaFoldDB" id="A0A1D3KXP8"/>
<gene>
    <name evidence="1" type="primary">PocGH01_05023100</name>
    <name evidence="1" type="ORF">POCGH01_05023100</name>
</gene>
<dbReference type="Proteomes" id="UP000242942">
    <property type="component" value="Chromosome 5"/>
</dbReference>
<dbReference type="VEuPathDB" id="PlasmoDB:PocGH01_05023100"/>
<dbReference type="OrthoDB" id="382784at2759"/>
<evidence type="ECO:0000313" key="2">
    <source>
        <dbReference type="Proteomes" id="UP000242942"/>
    </source>
</evidence>
<sequence>MSYGCGTVCLPFIRRALLFFMAVEATYSSYELFVKPGAIYAYYRLNDVLNKGEK</sequence>
<name>A0A1D3KXP8_PLAOA</name>
<proteinExistence type="predicted"/>
<protein>
    <submittedName>
        <fullName evidence="1">Uncharacterized protein</fullName>
    </submittedName>
</protein>
<accession>A0A1D3KXP8</accession>
<keyword evidence="2" id="KW-1185">Reference proteome</keyword>
<organism evidence="1 2">
    <name type="scientific">Plasmodium ovale</name>
    <name type="common">malaria parasite P. ovale</name>
    <dbReference type="NCBI Taxonomy" id="36330"/>
    <lineage>
        <taxon>Eukaryota</taxon>
        <taxon>Sar</taxon>
        <taxon>Alveolata</taxon>
        <taxon>Apicomplexa</taxon>
        <taxon>Aconoidasida</taxon>
        <taxon>Haemosporida</taxon>
        <taxon>Plasmodiidae</taxon>
        <taxon>Plasmodium</taxon>
        <taxon>Plasmodium (Plasmodium)</taxon>
    </lineage>
</organism>